<organism evidence="6 7">
    <name type="scientific">Roseomonas mucosa</name>
    <dbReference type="NCBI Taxonomy" id="207340"/>
    <lineage>
        <taxon>Bacteria</taxon>
        <taxon>Pseudomonadati</taxon>
        <taxon>Pseudomonadota</taxon>
        <taxon>Alphaproteobacteria</taxon>
        <taxon>Acetobacterales</taxon>
        <taxon>Roseomonadaceae</taxon>
        <taxon>Roseomonas</taxon>
    </lineage>
</organism>
<dbReference type="InterPro" id="IPR032808">
    <property type="entry name" value="DoxX"/>
</dbReference>
<sequence>MPGFEGKGIVREGTVHPVERSLPAAPRPAPARAGRTMPWFVAGLLDARDFGWVARLLLTLVFWSSGLAKLLDFRASAALMEGFGLHPGWAVNLAVLLLQIGASALIILNRQVWLAAGALAVFTLLTIPVAHPFWAKSGEEAFRDLTVALEHVSLVGGLMLAAMLERRPRHGW</sequence>
<evidence type="ECO:0000256" key="2">
    <source>
        <dbReference type="ARBA" id="ARBA00022692"/>
    </source>
</evidence>
<dbReference type="AlphaFoldDB" id="A0A379MZ35"/>
<feature type="transmembrane region" description="Helical" evidence="5">
    <location>
        <begin position="113"/>
        <end position="133"/>
    </location>
</feature>
<keyword evidence="3 5" id="KW-1133">Transmembrane helix</keyword>
<evidence type="ECO:0000313" key="6">
    <source>
        <dbReference type="EMBL" id="SUE38846.1"/>
    </source>
</evidence>
<dbReference type="EMBL" id="UGVN01000001">
    <property type="protein sequence ID" value="SUE38846.1"/>
    <property type="molecule type" value="Genomic_DNA"/>
</dbReference>
<evidence type="ECO:0000256" key="4">
    <source>
        <dbReference type="ARBA" id="ARBA00023136"/>
    </source>
</evidence>
<keyword evidence="2 5" id="KW-0812">Transmembrane</keyword>
<protein>
    <submittedName>
        <fullName evidence="6">DoxX</fullName>
    </submittedName>
</protein>
<evidence type="ECO:0000313" key="7">
    <source>
        <dbReference type="Proteomes" id="UP000254919"/>
    </source>
</evidence>
<evidence type="ECO:0000256" key="3">
    <source>
        <dbReference type="ARBA" id="ARBA00022989"/>
    </source>
</evidence>
<gene>
    <name evidence="6" type="ORF">NCTC13291_00912</name>
</gene>
<keyword evidence="4 5" id="KW-0472">Membrane</keyword>
<dbReference type="GO" id="GO:0016020">
    <property type="term" value="C:membrane"/>
    <property type="evidence" value="ECO:0007669"/>
    <property type="project" value="UniProtKB-SubCell"/>
</dbReference>
<comment type="subcellular location">
    <subcellularLocation>
        <location evidence="1">Membrane</location>
        <topology evidence="1">Multi-pass membrane protein</topology>
    </subcellularLocation>
</comment>
<dbReference type="Proteomes" id="UP000254919">
    <property type="component" value="Unassembled WGS sequence"/>
</dbReference>
<feature type="transmembrane region" description="Helical" evidence="5">
    <location>
        <begin position="145"/>
        <end position="164"/>
    </location>
</feature>
<proteinExistence type="predicted"/>
<dbReference type="Pfam" id="PF07681">
    <property type="entry name" value="DoxX"/>
    <property type="match status" value="1"/>
</dbReference>
<evidence type="ECO:0000256" key="5">
    <source>
        <dbReference type="SAM" id="Phobius"/>
    </source>
</evidence>
<dbReference type="GeneID" id="99631969"/>
<name>A0A379MZ35_9PROT</name>
<reference evidence="6 7" key="1">
    <citation type="submission" date="2018-06" db="EMBL/GenBank/DDBJ databases">
        <authorList>
            <consortium name="Pathogen Informatics"/>
            <person name="Doyle S."/>
        </authorList>
    </citation>
    <scope>NUCLEOTIDE SEQUENCE [LARGE SCALE GENOMIC DNA]</scope>
    <source>
        <strain evidence="6 7">NCTC13291</strain>
    </source>
</reference>
<feature type="transmembrane region" description="Helical" evidence="5">
    <location>
        <begin position="83"/>
        <end position="107"/>
    </location>
</feature>
<accession>A0A379MZ35</accession>
<dbReference type="RefSeq" id="WP_019462795.1">
    <property type="nucleotide sequence ID" value="NZ_AP031462.1"/>
</dbReference>
<evidence type="ECO:0000256" key="1">
    <source>
        <dbReference type="ARBA" id="ARBA00004141"/>
    </source>
</evidence>